<evidence type="ECO:0000259" key="2">
    <source>
        <dbReference type="Pfam" id="PF02698"/>
    </source>
</evidence>
<dbReference type="InterPro" id="IPR051599">
    <property type="entry name" value="Cell_Envelope_Assoc"/>
</dbReference>
<gene>
    <name evidence="3" type="ORF">MKY91_05390</name>
</gene>
<dbReference type="CDD" id="cd06259">
    <property type="entry name" value="YdcF-like"/>
    <property type="match status" value="1"/>
</dbReference>
<dbReference type="InterPro" id="IPR014729">
    <property type="entry name" value="Rossmann-like_a/b/a_fold"/>
</dbReference>
<evidence type="ECO:0000313" key="3">
    <source>
        <dbReference type="EMBL" id="MEN0642590.1"/>
    </source>
</evidence>
<dbReference type="PANTHER" id="PTHR30336">
    <property type="entry name" value="INNER MEMBRANE PROTEIN, PROBABLE PERMEASE"/>
    <property type="match status" value="1"/>
</dbReference>
<organism evidence="3 4">
    <name type="scientific">Alkalicoccobacillus gibsonii</name>
    <dbReference type="NCBI Taxonomy" id="79881"/>
    <lineage>
        <taxon>Bacteria</taxon>
        <taxon>Bacillati</taxon>
        <taxon>Bacillota</taxon>
        <taxon>Bacilli</taxon>
        <taxon>Bacillales</taxon>
        <taxon>Bacillaceae</taxon>
        <taxon>Alkalicoccobacillus</taxon>
    </lineage>
</organism>
<dbReference type="RefSeq" id="WP_343129696.1">
    <property type="nucleotide sequence ID" value="NZ_JBCITK010000001.1"/>
</dbReference>
<keyword evidence="1" id="KW-0812">Transmembrane</keyword>
<feature type="transmembrane region" description="Helical" evidence="1">
    <location>
        <begin position="6"/>
        <end position="23"/>
    </location>
</feature>
<feature type="domain" description="DUF218" evidence="2">
    <location>
        <begin position="38"/>
        <end position="178"/>
    </location>
</feature>
<proteinExistence type="predicted"/>
<dbReference type="Proteomes" id="UP001418796">
    <property type="component" value="Unassembled WGS sequence"/>
</dbReference>
<protein>
    <submittedName>
        <fullName evidence="3">YdcF family protein</fullName>
    </submittedName>
</protein>
<accession>A0ABU9VFA3</accession>
<dbReference type="Pfam" id="PF02698">
    <property type="entry name" value="DUF218"/>
    <property type="match status" value="1"/>
</dbReference>
<keyword evidence="1" id="KW-0472">Membrane</keyword>
<dbReference type="InterPro" id="IPR003848">
    <property type="entry name" value="DUF218"/>
</dbReference>
<reference evidence="3 4" key="1">
    <citation type="submission" date="2024-03" db="EMBL/GenBank/DDBJ databases">
        <title>Bacilli Hybrid Assemblies.</title>
        <authorList>
            <person name="Kovac J."/>
        </authorList>
    </citation>
    <scope>NUCLEOTIDE SEQUENCE [LARGE SCALE GENOMIC DNA]</scope>
    <source>
        <strain evidence="3 4">FSL R7-0666</strain>
    </source>
</reference>
<dbReference type="EMBL" id="JBCITK010000001">
    <property type="protein sequence ID" value="MEN0642590.1"/>
    <property type="molecule type" value="Genomic_DNA"/>
</dbReference>
<evidence type="ECO:0000313" key="4">
    <source>
        <dbReference type="Proteomes" id="UP001418796"/>
    </source>
</evidence>
<comment type="caution">
    <text evidence="3">The sequence shown here is derived from an EMBL/GenBank/DDBJ whole genome shotgun (WGS) entry which is preliminary data.</text>
</comment>
<dbReference type="Gene3D" id="3.40.50.620">
    <property type="entry name" value="HUPs"/>
    <property type="match status" value="1"/>
</dbReference>
<evidence type="ECO:0000256" key="1">
    <source>
        <dbReference type="SAM" id="Phobius"/>
    </source>
</evidence>
<keyword evidence="1" id="KW-1133">Transmembrane helix</keyword>
<sequence length="190" mass="21366">MYVKFTLYLLIGLAVLYVLFLQFKIYQHSHQEQPDQADYLIILGARVKGEKPSLSLQYRIDAAAEYLLKNEQTIAIASGGQGPDEGISEALAIQRGLVLLGVSEERIYLEDRSTSTYENLQYSKEFIDDSNSKGIVVSNSFHLYRAVLMAEEQGMNVTGLPGKTPKISVVQMHVREYAALTKLYLDLLLK</sequence>
<name>A0ABU9VFA3_9BACI</name>
<dbReference type="PANTHER" id="PTHR30336:SF4">
    <property type="entry name" value="ENVELOPE BIOGENESIS FACTOR ELYC"/>
    <property type="match status" value="1"/>
</dbReference>
<keyword evidence="4" id="KW-1185">Reference proteome</keyword>